<organism evidence="1 2">
    <name type="scientific">Cystoisospora suis</name>
    <dbReference type="NCBI Taxonomy" id="483139"/>
    <lineage>
        <taxon>Eukaryota</taxon>
        <taxon>Sar</taxon>
        <taxon>Alveolata</taxon>
        <taxon>Apicomplexa</taxon>
        <taxon>Conoidasida</taxon>
        <taxon>Coccidia</taxon>
        <taxon>Eucoccidiorida</taxon>
        <taxon>Eimeriorina</taxon>
        <taxon>Sarcocystidae</taxon>
        <taxon>Cystoisospora</taxon>
    </lineage>
</organism>
<name>A0A2C6KVW3_9APIC</name>
<evidence type="ECO:0000313" key="1">
    <source>
        <dbReference type="EMBL" id="PHJ20388.1"/>
    </source>
</evidence>
<keyword evidence="2" id="KW-1185">Reference proteome</keyword>
<dbReference type="Proteomes" id="UP000221165">
    <property type="component" value="Unassembled WGS sequence"/>
</dbReference>
<proteinExistence type="predicted"/>
<dbReference type="AlphaFoldDB" id="A0A2C6KVW3"/>
<dbReference type="VEuPathDB" id="ToxoDB:CSUI_005776"/>
<protein>
    <submittedName>
        <fullName evidence="1">Uncharacterized protein</fullName>
    </submittedName>
</protein>
<dbReference type="EMBL" id="MIGC01002800">
    <property type="protein sequence ID" value="PHJ20388.1"/>
    <property type="molecule type" value="Genomic_DNA"/>
</dbReference>
<comment type="caution">
    <text evidence="1">The sequence shown here is derived from an EMBL/GenBank/DDBJ whole genome shotgun (WGS) entry which is preliminary data.</text>
</comment>
<sequence length="71" mass="7503">MQKSSDDACVSSLQALSKVLRARARGGLRLVCSRAPVTSLLCCCPGFSLAAERVWIALMSAPLFVMVAVCS</sequence>
<accession>A0A2C6KVW3</accession>
<reference evidence="1 2" key="1">
    <citation type="journal article" date="2017" name="Int. J. Parasitol.">
        <title>The genome of the protozoan parasite Cystoisospora suis and a reverse vaccinology approach to identify vaccine candidates.</title>
        <authorList>
            <person name="Palmieri N."/>
            <person name="Shrestha A."/>
            <person name="Ruttkowski B."/>
            <person name="Beck T."/>
            <person name="Vogl C."/>
            <person name="Tomley F."/>
            <person name="Blake D.P."/>
            <person name="Joachim A."/>
        </authorList>
    </citation>
    <scope>NUCLEOTIDE SEQUENCE [LARGE SCALE GENOMIC DNA]</scope>
    <source>
        <strain evidence="1 2">Wien I</strain>
    </source>
</reference>
<dbReference type="GeneID" id="94429157"/>
<dbReference type="RefSeq" id="XP_067922076.1">
    <property type="nucleotide sequence ID" value="XM_068065946.1"/>
</dbReference>
<gene>
    <name evidence="1" type="ORF">CSUI_005776</name>
</gene>
<evidence type="ECO:0000313" key="2">
    <source>
        <dbReference type="Proteomes" id="UP000221165"/>
    </source>
</evidence>